<dbReference type="InterPro" id="IPR003653">
    <property type="entry name" value="Peptidase_C48_C"/>
</dbReference>
<evidence type="ECO:0000256" key="4">
    <source>
        <dbReference type="SAM" id="MobiDB-lite"/>
    </source>
</evidence>
<evidence type="ECO:0000313" key="6">
    <source>
        <dbReference type="EMBL" id="KAK2025860.1"/>
    </source>
</evidence>
<dbReference type="AlphaFoldDB" id="A0AAD9M1E8"/>
<reference evidence="6" key="1">
    <citation type="submission" date="2021-06" db="EMBL/GenBank/DDBJ databases">
        <title>Comparative genomics, transcriptomics and evolutionary studies reveal genomic signatures of adaptation to plant cell wall in hemibiotrophic fungi.</title>
        <authorList>
            <consortium name="DOE Joint Genome Institute"/>
            <person name="Baroncelli R."/>
            <person name="Diaz J.F."/>
            <person name="Benocci T."/>
            <person name="Peng M."/>
            <person name="Battaglia E."/>
            <person name="Haridas S."/>
            <person name="Andreopoulos W."/>
            <person name="Labutti K."/>
            <person name="Pangilinan J."/>
            <person name="Floch G.L."/>
            <person name="Makela M.R."/>
            <person name="Henrissat B."/>
            <person name="Grigoriev I.V."/>
            <person name="Crouch J.A."/>
            <person name="De Vries R.P."/>
            <person name="Sukno S.A."/>
            <person name="Thon M.R."/>
        </authorList>
    </citation>
    <scope>NUCLEOTIDE SEQUENCE</scope>
    <source>
        <strain evidence="6">MAFF235873</strain>
    </source>
</reference>
<dbReference type="PROSITE" id="PS50600">
    <property type="entry name" value="ULP_PROTEASE"/>
    <property type="match status" value="1"/>
</dbReference>
<sequence>MSLYLKKLRLSVELSPLLPPDEADLLLDPTTWVRGKWLNMALGEVCLTQGSKVCLVDSCEMAYLASTAGSGHQLRNDTSLFGPANVAQSRLIVIPINIGNSHWVLGVIDKQGVVSIGLHDSLPSQENLHLARETLSHFARAYLPSISAHHSTVTPLMTPLQPNTNDCGCFVFAVALFTLAGNQAPVTLHSGLWRRIMVSCLGSEVRDWHSLIPVSGQTPADVTKYEPPEESFVGLSGLEKFKAQRSHMKKWEEEMEAKFEKQLQTNTELFQTLRSNTVMAMMVVQQLARVGERTEQDLGSELEVAKELEAMKVIPPRGQSSCALSSKIDRVKRTVWCLKATQMSLSELDGNIAKAESDPSGEVDNRETT</sequence>
<dbReference type="GO" id="GO:0008234">
    <property type="term" value="F:cysteine-type peptidase activity"/>
    <property type="evidence" value="ECO:0007669"/>
    <property type="project" value="InterPro"/>
</dbReference>
<gene>
    <name evidence="6" type="ORF">LX32DRAFT_44210</name>
</gene>
<proteinExistence type="inferred from homology"/>
<feature type="region of interest" description="Disordered" evidence="4">
    <location>
        <begin position="350"/>
        <end position="369"/>
    </location>
</feature>
<dbReference type="EMBL" id="MU842927">
    <property type="protein sequence ID" value="KAK2025860.1"/>
    <property type="molecule type" value="Genomic_DNA"/>
</dbReference>
<dbReference type="Pfam" id="PF02902">
    <property type="entry name" value="Peptidase_C48"/>
    <property type="match status" value="1"/>
</dbReference>
<comment type="caution">
    <text evidence="6">The sequence shown here is derived from an EMBL/GenBank/DDBJ whole genome shotgun (WGS) entry which is preliminary data.</text>
</comment>
<evidence type="ECO:0000313" key="7">
    <source>
        <dbReference type="Proteomes" id="UP001232148"/>
    </source>
</evidence>
<dbReference type="GO" id="GO:0006508">
    <property type="term" value="P:proteolysis"/>
    <property type="evidence" value="ECO:0007669"/>
    <property type="project" value="UniProtKB-KW"/>
</dbReference>
<dbReference type="Gene3D" id="3.40.395.10">
    <property type="entry name" value="Adenoviral Proteinase, Chain A"/>
    <property type="match status" value="1"/>
</dbReference>
<feature type="domain" description="Ubiquitin-like protease family profile" evidence="5">
    <location>
        <begin position="8"/>
        <end position="178"/>
    </location>
</feature>
<accession>A0AAD9M1E8</accession>
<dbReference type="GO" id="GO:0019783">
    <property type="term" value="F:ubiquitin-like protein peptidase activity"/>
    <property type="evidence" value="ECO:0007669"/>
    <property type="project" value="UniProtKB-ARBA"/>
</dbReference>
<protein>
    <recommendedName>
        <fullName evidence="5">Ubiquitin-like protease family profile domain-containing protein</fullName>
    </recommendedName>
</protein>
<evidence type="ECO:0000256" key="2">
    <source>
        <dbReference type="ARBA" id="ARBA00022670"/>
    </source>
</evidence>
<evidence type="ECO:0000259" key="5">
    <source>
        <dbReference type="PROSITE" id="PS50600"/>
    </source>
</evidence>
<keyword evidence="2" id="KW-0645">Protease</keyword>
<dbReference type="SUPFAM" id="SSF54001">
    <property type="entry name" value="Cysteine proteinases"/>
    <property type="match status" value="1"/>
</dbReference>
<keyword evidence="3" id="KW-0378">Hydrolase</keyword>
<dbReference type="Proteomes" id="UP001232148">
    <property type="component" value="Unassembled WGS sequence"/>
</dbReference>
<evidence type="ECO:0000256" key="3">
    <source>
        <dbReference type="ARBA" id="ARBA00022801"/>
    </source>
</evidence>
<dbReference type="InterPro" id="IPR038765">
    <property type="entry name" value="Papain-like_cys_pep_sf"/>
</dbReference>
<keyword evidence="7" id="KW-1185">Reference proteome</keyword>
<name>A0AAD9M1E8_9PEZI</name>
<organism evidence="6 7">
    <name type="scientific">Colletotrichum zoysiae</name>
    <dbReference type="NCBI Taxonomy" id="1216348"/>
    <lineage>
        <taxon>Eukaryota</taxon>
        <taxon>Fungi</taxon>
        <taxon>Dikarya</taxon>
        <taxon>Ascomycota</taxon>
        <taxon>Pezizomycotina</taxon>
        <taxon>Sordariomycetes</taxon>
        <taxon>Hypocreomycetidae</taxon>
        <taxon>Glomerellales</taxon>
        <taxon>Glomerellaceae</taxon>
        <taxon>Colletotrichum</taxon>
        <taxon>Colletotrichum graminicola species complex</taxon>
    </lineage>
</organism>
<comment type="similarity">
    <text evidence="1">Belongs to the peptidase C48 family.</text>
</comment>
<evidence type="ECO:0000256" key="1">
    <source>
        <dbReference type="ARBA" id="ARBA00005234"/>
    </source>
</evidence>